<comment type="cofactor">
    <cofactor evidence="2">
        <name>Mg(2+)</name>
        <dbReference type="ChEBI" id="CHEBI:18420"/>
    </cofactor>
</comment>
<dbReference type="RefSeq" id="WP_229844533.1">
    <property type="nucleotide sequence ID" value="NZ_BMVB01000002.1"/>
</dbReference>
<sequence>MSTSNGQWYPAEWPDRIRALSRGELRPVAPRRAATVLLLRAGGDGLAVHMLRRRASMAFAGGAYAYPGGSVDPRDERDVPWAGPSRADWAARLGTDAATAQAIVCAAVRETFEEAGVLLAGRTPDTVVADTTGDEWEADRAALVSRALSFADFLERRGLLLRSDLLGPWARWITPEFEPRRYDTWFFVAALPEGQRTRNASTEADRTVWTAPAEAAAGYDRGDLLMMPPTISTLRSLLPYATPADTLAASGERDLTPVLAQARLVGEEIVLSWPGHEEFTKRIDQQSGGQPGEQPGQHSGPQAGGQSGQQTDRHIVSGRSGTSGPEGADA</sequence>
<gene>
    <name evidence="9" type="ORF">GCM10010507_05690</name>
</gene>
<reference evidence="9" key="1">
    <citation type="journal article" date="2014" name="Int. J. Syst. Evol. Microbiol.">
        <title>Complete genome sequence of Corynebacterium casei LMG S-19264T (=DSM 44701T), isolated from a smear-ripened cheese.</title>
        <authorList>
            <consortium name="US DOE Joint Genome Institute (JGI-PGF)"/>
            <person name="Walter F."/>
            <person name="Albersmeier A."/>
            <person name="Kalinowski J."/>
            <person name="Ruckert C."/>
        </authorList>
    </citation>
    <scope>NUCLEOTIDE SEQUENCE</scope>
    <source>
        <strain evidence="9">JCM 4633</strain>
    </source>
</reference>
<dbReference type="PROSITE" id="PS51462">
    <property type="entry name" value="NUDIX"/>
    <property type="match status" value="1"/>
</dbReference>
<feature type="compositionally biased region" description="Low complexity" evidence="7">
    <location>
        <begin position="285"/>
        <end position="301"/>
    </location>
</feature>
<dbReference type="CDD" id="cd18870">
    <property type="entry name" value="NUDIX_AcylCoAdiphos_Nudt19"/>
    <property type="match status" value="1"/>
</dbReference>
<evidence type="ECO:0000256" key="2">
    <source>
        <dbReference type="ARBA" id="ARBA00001946"/>
    </source>
</evidence>
<evidence type="ECO:0000259" key="8">
    <source>
        <dbReference type="PROSITE" id="PS51462"/>
    </source>
</evidence>
<comment type="cofactor">
    <cofactor evidence="1">
        <name>Mn(2+)</name>
        <dbReference type="ChEBI" id="CHEBI:29035"/>
    </cofactor>
</comment>
<evidence type="ECO:0000313" key="10">
    <source>
        <dbReference type="Proteomes" id="UP000646244"/>
    </source>
</evidence>
<evidence type="ECO:0000256" key="1">
    <source>
        <dbReference type="ARBA" id="ARBA00001936"/>
    </source>
</evidence>
<proteinExistence type="predicted"/>
<dbReference type="Gene3D" id="3.90.79.10">
    <property type="entry name" value="Nucleoside Triphosphate Pyrophosphohydrolase"/>
    <property type="match status" value="1"/>
</dbReference>
<dbReference type="SUPFAM" id="SSF55811">
    <property type="entry name" value="Nudix"/>
    <property type="match status" value="1"/>
</dbReference>
<dbReference type="PANTHER" id="PTHR12318">
    <property type="entry name" value="TESTOSTERONE-REGULATED PROTEIN RP2"/>
    <property type="match status" value="1"/>
</dbReference>
<dbReference type="GO" id="GO:0016818">
    <property type="term" value="F:hydrolase activity, acting on acid anhydrides, in phosphorus-containing anhydrides"/>
    <property type="evidence" value="ECO:0007669"/>
    <property type="project" value="InterPro"/>
</dbReference>
<evidence type="ECO:0000256" key="6">
    <source>
        <dbReference type="ARBA" id="ARBA00023211"/>
    </source>
</evidence>
<dbReference type="AlphaFoldDB" id="A0A918WF04"/>
<dbReference type="InterPro" id="IPR000086">
    <property type="entry name" value="NUDIX_hydrolase_dom"/>
</dbReference>
<evidence type="ECO:0000256" key="5">
    <source>
        <dbReference type="ARBA" id="ARBA00022842"/>
    </source>
</evidence>
<dbReference type="Proteomes" id="UP000646244">
    <property type="component" value="Unassembled WGS sequence"/>
</dbReference>
<comment type="caution">
    <text evidence="9">The sequence shown here is derived from an EMBL/GenBank/DDBJ whole genome shotgun (WGS) entry which is preliminary data.</text>
</comment>
<feature type="domain" description="Nudix hydrolase" evidence="8">
    <location>
        <begin position="29"/>
        <end position="232"/>
    </location>
</feature>
<keyword evidence="3" id="KW-0479">Metal-binding</keyword>
<keyword evidence="6" id="KW-0464">Manganese</keyword>
<name>A0A918WF04_STRCJ</name>
<accession>A0A918WF04</accession>
<evidence type="ECO:0000256" key="3">
    <source>
        <dbReference type="ARBA" id="ARBA00022723"/>
    </source>
</evidence>
<keyword evidence="4" id="KW-0378">Hydrolase</keyword>
<reference evidence="9" key="2">
    <citation type="submission" date="2020-09" db="EMBL/GenBank/DDBJ databases">
        <authorList>
            <person name="Sun Q."/>
            <person name="Ohkuma M."/>
        </authorList>
    </citation>
    <scope>NUCLEOTIDE SEQUENCE</scope>
    <source>
        <strain evidence="9">JCM 4633</strain>
    </source>
</reference>
<evidence type="ECO:0000256" key="4">
    <source>
        <dbReference type="ARBA" id="ARBA00022801"/>
    </source>
</evidence>
<dbReference type="EMBL" id="BMVB01000002">
    <property type="protein sequence ID" value="GHC35625.1"/>
    <property type="molecule type" value="Genomic_DNA"/>
</dbReference>
<protein>
    <recommendedName>
        <fullName evidence="8">Nudix hydrolase domain-containing protein</fullName>
    </recommendedName>
</protein>
<feature type="region of interest" description="Disordered" evidence="7">
    <location>
        <begin position="283"/>
        <end position="330"/>
    </location>
</feature>
<dbReference type="GO" id="GO:0046872">
    <property type="term" value="F:metal ion binding"/>
    <property type="evidence" value="ECO:0007669"/>
    <property type="project" value="UniProtKB-KW"/>
</dbReference>
<dbReference type="PANTHER" id="PTHR12318:SF0">
    <property type="entry name" value="ACYL-COENZYME A DIPHOSPHATASE NUDT19"/>
    <property type="match status" value="1"/>
</dbReference>
<keyword evidence="5" id="KW-0460">Magnesium</keyword>
<dbReference type="InterPro" id="IPR015797">
    <property type="entry name" value="NUDIX_hydrolase-like_dom_sf"/>
</dbReference>
<dbReference type="InterPro" id="IPR039121">
    <property type="entry name" value="NUDT19"/>
</dbReference>
<evidence type="ECO:0000313" key="9">
    <source>
        <dbReference type="EMBL" id="GHC35625.1"/>
    </source>
</evidence>
<organism evidence="9 10">
    <name type="scientific">Streptomyces cinnamoneus</name>
    <name type="common">Streptoverticillium cinnamoneum</name>
    <dbReference type="NCBI Taxonomy" id="53446"/>
    <lineage>
        <taxon>Bacteria</taxon>
        <taxon>Bacillati</taxon>
        <taxon>Actinomycetota</taxon>
        <taxon>Actinomycetes</taxon>
        <taxon>Kitasatosporales</taxon>
        <taxon>Streptomycetaceae</taxon>
        <taxon>Streptomyces</taxon>
        <taxon>Streptomyces cinnamoneus group</taxon>
    </lineage>
</organism>
<evidence type="ECO:0000256" key="7">
    <source>
        <dbReference type="SAM" id="MobiDB-lite"/>
    </source>
</evidence>